<accession>A0A1E5QE72</accession>
<comment type="caution">
    <text evidence="3">The sequence shown here is derived from an EMBL/GenBank/DDBJ whole genome shotgun (WGS) entry which is preliminary data.</text>
</comment>
<dbReference type="GO" id="GO:0046872">
    <property type="term" value="F:metal ion binding"/>
    <property type="evidence" value="ECO:0007669"/>
    <property type="project" value="UniProtKB-KW"/>
</dbReference>
<sequence length="119" mass="13151">MKLTQLNDLAVEAVSHNPAIQKRVMLRWGDIPHLTNFSQACFAPGQVAPAHAHTDMCEVFFVESGYGTIRINGQVYPMEPGSCIAIEPLEEHEITNNGSTDLILTYFGLRVEPPLGDRT</sequence>
<reference evidence="3" key="1">
    <citation type="submission" date="2016-09" db="EMBL/GenBank/DDBJ databases">
        <title>Draft genome of thermotolerant cyanobacterium Desertifilum sp. strain IPPAS B-1220.</title>
        <authorList>
            <person name="Sinetova M.A."/>
            <person name="Bolakhan K."/>
            <person name="Zayadan B.K."/>
            <person name="Mironov K.S."/>
            <person name="Ustinova V."/>
            <person name="Kupriyanova E.V."/>
            <person name="Sidorov R.A."/>
            <person name="Skrypnik A.N."/>
            <person name="Gogoleva N.E."/>
            <person name="Gogolev Y.V."/>
            <person name="Los D.A."/>
        </authorList>
    </citation>
    <scope>NUCLEOTIDE SEQUENCE [LARGE SCALE GENOMIC DNA]</scope>
    <source>
        <strain evidence="3">IPPAS B-1220</strain>
    </source>
</reference>
<gene>
    <name evidence="3" type="ORF">BH720_22365</name>
</gene>
<dbReference type="SUPFAM" id="SSF51182">
    <property type="entry name" value="RmlC-like cupins"/>
    <property type="match status" value="1"/>
</dbReference>
<evidence type="ECO:0000313" key="3">
    <source>
        <dbReference type="EMBL" id="OEJ72959.1"/>
    </source>
</evidence>
<protein>
    <submittedName>
        <fullName evidence="3">Cupin</fullName>
    </submittedName>
</protein>
<dbReference type="OrthoDB" id="9797047at2"/>
<proteinExistence type="predicted"/>
<dbReference type="PANTHER" id="PTHR35848">
    <property type="entry name" value="OXALATE-BINDING PROTEIN"/>
    <property type="match status" value="1"/>
</dbReference>
<name>A0A1E5QE72_9CYAN</name>
<evidence type="ECO:0000259" key="2">
    <source>
        <dbReference type="Pfam" id="PF07883"/>
    </source>
</evidence>
<dbReference type="Pfam" id="PF07883">
    <property type="entry name" value="Cupin_2"/>
    <property type="match status" value="1"/>
</dbReference>
<dbReference type="Gene3D" id="2.60.120.10">
    <property type="entry name" value="Jelly Rolls"/>
    <property type="match status" value="1"/>
</dbReference>
<dbReference type="InterPro" id="IPR011051">
    <property type="entry name" value="RmlC_Cupin_sf"/>
</dbReference>
<dbReference type="STRING" id="1781255.BH720_22365"/>
<dbReference type="InterPro" id="IPR013096">
    <property type="entry name" value="Cupin_2"/>
</dbReference>
<feature type="domain" description="Cupin type-2" evidence="2">
    <location>
        <begin position="41"/>
        <end position="104"/>
    </location>
</feature>
<evidence type="ECO:0000256" key="1">
    <source>
        <dbReference type="ARBA" id="ARBA00022723"/>
    </source>
</evidence>
<keyword evidence="1" id="KW-0479">Metal-binding</keyword>
<organism evidence="3">
    <name type="scientific">Desertifilum tharense IPPAS B-1220</name>
    <dbReference type="NCBI Taxonomy" id="1781255"/>
    <lineage>
        <taxon>Bacteria</taxon>
        <taxon>Bacillati</taxon>
        <taxon>Cyanobacteriota</taxon>
        <taxon>Cyanophyceae</taxon>
        <taxon>Desertifilales</taxon>
        <taxon>Desertifilaceae</taxon>
        <taxon>Desertifilum</taxon>
    </lineage>
</organism>
<dbReference type="PANTHER" id="PTHR35848:SF6">
    <property type="entry name" value="CUPIN TYPE-2 DOMAIN-CONTAINING PROTEIN"/>
    <property type="match status" value="1"/>
</dbReference>
<dbReference type="InterPro" id="IPR051610">
    <property type="entry name" value="GPI/OXD"/>
</dbReference>
<dbReference type="AlphaFoldDB" id="A0A1E5QE72"/>
<dbReference type="EMBL" id="MJGC01000106">
    <property type="protein sequence ID" value="OEJ72959.1"/>
    <property type="molecule type" value="Genomic_DNA"/>
</dbReference>
<dbReference type="InterPro" id="IPR014710">
    <property type="entry name" value="RmlC-like_jellyroll"/>
</dbReference>
<dbReference type="RefSeq" id="WP_069969438.1">
    <property type="nucleotide sequence ID" value="NZ_CM124774.1"/>
</dbReference>